<evidence type="ECO:0000256" key="2">
    <source>
        <dbReference type="ARBA" id="ARBA00022806"/>
    </source>
</evidence>
<dbReference type="RefSeq" id="WP_349298598.1">
    <property type="nucleotide sequence ID" value="NZ_JBEDNQ010000005.1"/>
</dbReference>
<gene>
    <name evidence="5" type="ORF">WIS52_13690</name>
</gene>
<feature type="domain" description="PD-(D/E)XK endonuclease-like" evidence="4">
    <location>
        <begin position="32"/>
        <end position="279"/>
    </location>
</feature>
<accession>A0ABV1KAL7</accession>
<evidence type="ECO:0000256" key="1">
    <source>
        <dbReference type="ARBA" id="ARBA00022763"/>
    </source>
</evidence>
<keyword evidence="2" id="KW-0378">Hydrolase</keyword>
<keyword evidence="2" id="KW-0347">Helicase</keyword>
<dbReference type="Gene3D" id="3.90.320.10">
    <property type="match status" value="1"/>
</dbReference>
<evidence type="ECO:0000256" key="3">
    <source>
        <dbReference type="ARBA" id="ARBA00023204"/>
    </source>
</evidence>
<comment type="caution">
    <text evidence="5">The sequence shown here is derived from an EMBL/GenBank/DDBJ whole genome shotgun (WGS) entry which is preliminary data.</text>
</comment>
<evidence type="ECO:0000313" key="5">
    <source>
        <dbReference type="EMBL" id="MEQ3551521.1"/>
    </source>
</evidence>
<name>A0ABV1KAL7_9PSEU</name>
<reference evidence="5 6" key="1">
    <citation type="submission" date="2024-03" db="EMBL/GenBank/DDBJ databases">
        <title>Draft genome sequence of Pseudonocardia nematodicida JCM 31783.</title>
        <authorList>
            <person name="Butdee W."/>
            <person name="Duangmal K."/>
        </authorList>
    </citation>
    <scope>NUCLEOTIDE SEQUENCE [LARGE SCALE GENOMIC DNA]</scope>
    <source>
        <strain evidence="5 6">JCM 31783</strain>
    </source>
</reference>
<sequence>MPRTTPPDSGSPNGQLGLDLLDPDFGAAALHRVTPARLDTWDTCRRRYRMLHVDSPPPARGGAFAHTTLGAVVHLALRSLAGLPAHRRTPVEAAALVRRHWSGEGFADDAQEARYRERAEDWLAAAAAGPAGSAEPVAVERWVSAPVGGLLVEGRIDRLDSDPADDGALTVVDFKTGRRVPTEDDARDSRQLALYAVAAAHVFRRRCERVELHHVPTGRVAGFTHDDVTLGAHVAAAEASASDAAEATAAVRTGGDPDLLFPPRTGGHCGTCPVRRHCPDGRAAVSEPRPWELLVP</sequence>
<proteinExistence type="predicted"/>
<dbReference type="InterPro" id="IPR038726">
    <property type="entry name" value="PDDEXK_AddAB-type"/>
</dbReference>
<evidence type="ECO:0000313" key="6">
    <source>
        <dbReference type="Proteomes" id="UP001494902"/>
    </source>
</evidence>
<keyword evidence="6" id="KW-1185">Reference proteome</keyword>
<dbReference type="EMBL" id="JBEDNQ010000005">
    <property type="protein sequence ID" value="MEQ3551521.1"/>
    <property type="molecule type" value="Genomic_DNA"/>
</dbReference>
<keyword evidence="2" id="KW-0067">ATP-binding</keyword>
<organism evidence="5 6">
    <name type="scientific">Pseudonocardia nematodicida</name>
    <dbReference type="NCBI Taxonomy" id="1206997"/>
    <lineage>
        <taxon>Bacteria</taxon>
        <taxon>Bacillati</taxon>
        <taxon>Actinomycetota</taxon>
        <taxon>Actinomycetes</taxon>
        <taxon>Pseudonocardiales</taxon>
        <taxon>Pseudonocardiaceae</taxon>
        <taxon>Pseudonocardia</taxon>
    </lineage>
</organism>
<keyword evidence="1" id="KW-0227">DNA damage</keyword>
<keyword evidence="2" id="KW-0547">Nucleotide-binding</keyword>
<dbReference type="InterPro" id="IPR011604">
    <property type="entry name" value="PDDEXK-like_dom_sf"/>
</dbReference>
<protein>
    <submittedName>
        <fullName evidence="5">PD-(D/E)XK nuclease family protein</fullName>
    </submittedName>
</protein>
<evidence type="ECO:0000259" key="4">
    <source>
        <dbReference type="Pfam" id="PF12705"/>
    </source>
</evidence>
<dbReference type="Pfam" id="PF12705">
    <property type="entry name" value="PDDEXK_1"/>
    <property type="match status" value="1"/>
</dbReference>
<keyword evidence="3" id="KW-0234">DNA repair</keyword>
<dbReference type="Proteomes" id="UP001494902">
    <property type="component" value="Unassembled WGS sequence"/>
</dbReference>